<dbReference type="Proteomes" id="UP000054805">
    <property type="component" value="Unassembled WGS sequence"/>
</dbReference>
<proteinExistence type="predicted"/>
<sequence>MKFLFLELEVGLMVNDYLHLLQKPDVILCTLVCVGDELPDPSFWPEGNGNASEGICLLPSSENI</sequence>
<accession>A0A0V1GB49</accession>
<keyword evidence="2" id="KW-1185">Reference proteome</keyword>
<protein>
    <submittedName>
        <fullName evidence="1">Uncharacterized protein</fullName>
    </submittedName>
</protein>
<evidence type="ECO:0000313" key="2">
    <source>
        <dbReference type="Proteomes" id="UP000054805"/>
    </source>
</evidence>
<organism evidence="1 2">
    <name type="scientific">Trichinella pseudospiralis</name>
    <name type="common">Parasitic roundworm</name>
    <dbReference type="NCBI Taxonomy" id="6337"/>
    <lineage>
        <taxon>Eukaryota</taxon>
        <taxon>Metazoa</taxon>
        <taxon>Ecdysozoa</taxon>
        <taxon>Nematoda</taxon>
        <taxon>Enoplea</taxon>
        <taxon>Dorylaimia</taxon>
        <taxon>Trichinellida</taxon>
        <taxon>Trichinellidae</taxon>
        <taxon>Trichinella</taxon>
    </lineage>
</organism>
<gene>
    <name evidence="1" type="ORF">T4B_13995</name>
</gene>
<dbReference type="AlphaFoldDB" id="A0A0V1GB49"/>
<dbReference type="EMBL" id="JYDS01004083">
    <property type="protein sequence ID" value="KRY95498.1"/>
    <property type="molecule type" value="Genomic_DNA"/>
</dbReference>
<name>A0A0V1GB49_TRIPS</name>
<comment type="caution">
    <text evidence="1">The sequence shown here is derived from an EMBL/GenBank/DDBJ whole genome shotgun (WGS) entry which is preliminary data.</text>
</comment>
<reference evidence="1 2" key="1">
    <citation type="submission" date="2015-01" db="EMBL/GenBank/DDBJ databases">
        <title>Evolution of Trichinella species and genotypes.</title>
        <authorList>
            <person name="Korhonen P.K."/>
            <person name="Edoardo P."/>
            <person name="Giuseppe L.R."/>
            <person name="Gasser R.B."/>
        </authorList>
    </citation>
    <scope>NUCLEOTIDE SEQUENCE [LARGE SCALE GENOMIC DNA]</scope>
    <source>
        <strain evidence="1">ISS588</strain>
    </source>
</reference>
<evidence type="ECO:0000313" key="1">
    <source>
        <dbReference type="EMBL" id="KRY95498.1"/>
    </source>
</evidence>